<organism evidence="3 4">
    <name type="scientific">Vagococcus teuberi</name>
    <dbReference type="NCBI Taxonomy" id="519472"/>
    <lineage>
        <taxon>Bacteria</taxon>
        <taxon>Bacillati</taxon>
        <taxon>Bacillota</taxon>
        <taxon>Bacilli</taxon>
        <taxon>Lactobacillales</taxon>
        <taxon>Enterococcaceae</taxon>
        <taxon>Vagococcus</taxon>
    </lineage>
</organism>
<dbReference type="STRING" id="519472.BHY08_07020"/>
<keyword evidence="1" id="KW-0378">Hydrolase</keyword>
<name>A0A1J0A6Q9_9ENTE</name>
<evidence type="ECO:0000313" key="4">
    <source>
        <dbReference type="Proteomes" id="UP000191200"/>
    </source>
</evidence>
<dbReference type="Pfam" id="PF00144">
    <property type="entry name" value="Beta-lactamase"/>
    <property type="match status" value="1"/>
</dbReference>
<reference evidence="3 4" key="1">
    <citation type="submission" date="2016-09" db="EMBL/GenBank/DDBJ databases">
        <title>Vagococcus teuberi sp. nov., isolated from the Malian artisanal sour milk fene.</title>
        <authorList>
            <person name="Wullschleger S."/>
            <person name="Seifert C."/>
            <person name="Baumgartner S."/>
            <person name="Lacroix C."/>
            <person name="Bonfoh B."/>
            <person name="Stevens M.J."/>
            <person name="Meile L."/>
        </authorList>
    </citation>
    <scope>NUCLEOTIDE SEQUENCE [LARGE SCALE GENOMIC DNA]</scope>
    <source>
        <strain evidence="3 4">DSM 21459</strain>
    </source>
</reference>
<proteinExistence type="predicted"/>
<dbReference type="InterPro" id="IPR050789">
    <property type="entry name" value="Diverse_Enzym_Activities"/>
</dbReference>
<dbReference type="GO" id="GO:0016787">
    <property type="term" value="F:hydrolase activity"/>
    <property type="evidence" value="ECO:0007669"/>
    <property type="project" value="UniProtKB-KW"/>
</dbReference>
<feature type="domain" description="Beta-lactamase-related" evidence="2">
    <location>
        <begin position="14"/>
        <end position="322"/>
    </location>
</feature>
<dbReference type="PANTHER" id="PTHR43283:SF11">
    <property type="entry name" value="BETA-LACTAMASE-RELATED DOMAIN-CONTAINING PROTEIN"/>
    <property type="match status" value="1"/>
</dbReference>
<accession>A0A1J0A6Q9</accession>
<dbReference type="EMBL" id="CP017267">
    <property type="protein sequence ID" value="APB31599.1"/>
    <property type="molecule type" value="Genomic_DNA"/>
</dbReference>
<protein>
    <recommendedName>
        <fullName evidence="2">Beta-lactamase-related domain-containing protein</fullName>
    </recommendedName>
</protein>
<dbReference type="InterPro" id="IPR001466">
    <property type="entry name" value="Beta-lactam-related"/>
</dbReference>
<dbReference type="OrthoDB" id="9803467at2"/>
<dbReference type="Gene3D" id="3.40.710.10">
    <property type="entry name" value="DD-peptidase/beta-lactamase superfamily"/>
    <property type="match status" value="1"/>
</dbReference>
<dbReference type="SUPFAM" id="SSF56601">
    <property type="entry name" value="beta-lactamase/transpeptidase-like"/>
    <property type="match status" value="1"/>
</dbReference>
<dbReference type="Proteomes" id="UP000191200">
    <property type="component" value="Chromosome"/>
</dbReference>
<gene>
    <name evidence="3" type="ORF">BHY08_07020</name>
</gene>
<dbReference type="RefSeq" id="WP_071457192.1">
    <property type="nucleotide sequence ID" value="NZ_CP017267.1"/>
</dbReference>
<sequence length="340" mass="39029">MFEKTIATIELMHQDKIIPGANYLFLKQGDIQKGVIGFKEVMPEEISATHDTLYDMASLTKVMMTNTLVLQLIEKNVLDIDAPFKTYLPSWHEERVTLRHLLTHTSAVYGYIENRDELSGEELKQAILRLPVNKSIIGKKKVYTDTGTLLIGFMLEDYYKQNLHDLFTEKVLHPLGMTSSGFTNIDKTKCAPTQVTKTRGVIKGEVHDPKAYQLKEHCGSAGLFSTIDDSFKFVQMMLNKGALPSGDKMLLPETIESLLQDYTPTATLSRSLGWDLRYHLEKKHPILYHTGYTGTFMLIDIIEQEAFIFLSNRVHPYDNRQDYIRKRDELIEVFQKEQTN</sequence>
<dbReference type="AlphaFoldDB" id="A0A1J0A6Q9"/>
<evidence type="ECO:0000313" key="3">
    <source>
        <dbReference type="EMBL" id="APB31599.1"/>
    </source>
</evidence>
<dbReference type="InterPro" id="IPR012338">
    <property type="entry name" value="Beta-lactam/transpept-like"/>
</dbReference>
<keyword evidence="4" id="KW-1185">Reference proteome</keyword>
<evidence type="ECO:0000259" key="2">
    <source>
        <dbReference type="Pfam" id="PF00144"/>
    </source>
</evidence>
<dbReference type="PANTHER" id="PTHR43283">
    <property type="entry name" value="BETA-LACTAMASE-RELATED"/>
    <property type="match status" value="1"/>
</dbReference>
<evidence type="ECO:0000256" key="1">
    <source>
        <dbReference type="ARBA" id="ARBA00022801"/>
    </source>
</evidence>
<dbReference type="KEGG" id="vte:BHY08_07020"/>